<keyword evidence="3" id="KW-0963">Cytoplasm</keyword>
<dbReference type="Gene3D" id="3.40.50.800">
    <property type="entry name" value="Anticodon-binding domain"/>
    <property type="match status" value="1"/>
</dbReference>
<evidence type="ECO:0000259" key="9">
    <source>
        <dbReference type="PROSITE" id="PS50862"/>
    </source>
</evidence>
<dbReference type="InterPro" id="IPR002314">
    <property type="entry name" value="aa-tRNA-synt_IIb"/>
</dbReference>
<dbReference type="SUPFAM" id="SSF55681">
    <property type="entry name" value="Class II aaRS and biotin synthetases"/>
    <property type="match status" value="1"/>
</dbReference>
<dbReference type="GO" id="GO:0006426">
    <property type="term" value="P:glycyl-tRNA aminoacylation"/>
    <property type="evidence" value="ECO:0007669"/>
    <property type="project" value="InterPro"/>
</dbReference>
<dbReference type="SUPFAM" id="SSF52954">
    <property type="entry name" value="Class II aaRS ABD-related"/>
    <property type="match status" value="1"/>
</dbReference>
<dbReference type="GO" id="GO:0004081">
    <property type="term" value="F:bis(5'-nucleosyl)-tetraphosphatase (asymmetrical) activity"/>
    <property type="evidence" value="ECO:0007669"/>
    <property type="project" value="UniProtKB-ARBA"/>
</dbReference>
<sequence length="458" mass="53466">MKETENLQQKVVALCKRRGFVFPGSEIYGGLANTYDYGPLGVLMMRNIQNLWWENFITKRSDMYGLDTAIFMAPDVWVASGHTANFNEVLIDCKKCKSRTGAEKMIEAYLESKGDFTKVEGLPVEELEKIINENKISCPECGEFDWTKPRKFNNLFETHIGIVPENKSLTYLRGELAQGMFVNFKNVTDSLRCKIPFGLGQVGKVFRNEITKGNFIFRTLEFTLMEFEYFFNPSKQKWNDLFEYWKEEMKKWIISLGISESKIRWRIHTDEERAHYSTKTEDLDFEFAVGFKEMLGIAYRTDFDLKNHMEKSSVDLRFTDPESGERYVPHVIEPTFGSSRIFLALLTNGYTEEKDRVFLKLNKLVAPYRVAVFPLVKNKEEIVERARKVYEMIQNKGLSVDWDDRGNIGKRYFAQDEIGTPCCITIDYQTLEDNTVTIRDRDTMNQQRVKIEDIFSKI</sequence>
<dbReference type="InterPro" id="IPR002315">
    <property type="entry name" value="tRNA-synt_gly"/>
</dbReference>
<comment type="caution">
    <text evidence="10">The sequence shown here is derived from an EMBL/GenBank/DDBJ whole genome shotgun (WGS) entry which is preliminary data.</text>
</comment>
<dbReference type="InterPro" id="IPR033731">
    <property type="entry name" value="GlyRS-like_core"/>
</dbReference>
<gene>
    <name evidence="10" type="ORF">GYA37_01495</name>
</gene>
<dbReference type="Proteomes" id="UP000590542">
    <property type="component" value="Unassembled WGS sequence"/>
</dbReference>
<dbReference type="GO" id="GO:0004820">
    <property type="term" value="F:glycine-tRNA ligase activity"/>
    <property type="evidence" value="ECO:0007669"/>
    <property type="project" value="UniProtKB-EC"/>
</dbReference>
<keyword evidence="7" id="KW-0648">Protein biosynthesis</keyword>
<dbReference type="EMBL" id="JAAZNV010000006">
    <property type="protein sequence ID" value="NMB91505.1"/>
    <property type="molecule type" value="Genomic_DNA"/>
</dbReference>
<protein>
    <recommendedName>
        <fullName evidence="2">glycine--tRNA ligase</fullName>
        <ecNumber evidence="2">6.1.1.14</ecNumber>
    </recommendedName>
</protein>
<dbReference type="Pfam" id="PF03129">
    <property type="entry name" value="HGTP_anticodon"/>
    <property type="match status" value="1"/>
</dbReference>
<dbReference type="InterPro" id="IPR045864">
    <property type="entry name" value="aa-tRNA-synth_II/BPL/LPL"/>
</dbReference>
<feature type="domain" description="Aminoacyl-transfer RNA synthetases class-II family profile" evidence="9">
    <location>
        <begin position="103"/>
        <end position="374"/>
    </location>
</feature>
<dbReference type="Pfam" id="PF00587">
    <property type="entry name" value="tRNA-synt_2b"/>
    <property type="match status" value="1"/>
</dbReference>
<accession>A0A7X9HSS7</accession>
<keyword evidence="6" id="KW-0067">ATP-binding</keyword>
<evidence type="ECO:0000256" key="1">
    <source>
        <dbReference type="ARBA" id="ARBA00008226"/>
    </source>
</evidence>
<dbReference type="FunFam" id="3.40.50.800:FF:000002">
    <property type="entry name" value="Glycine--tRNA ligase"/>
    <property type="match status" value="1"/>
</dbReference>
<dbReference type="GO" id="GO:0005737">
    <property type="term" value="C:cytoplasm"/>
    <property type="evidence" value="ECO:0007669"/>
    <property type="project" value="InterPro"/>
</dbReference>
<evidence type="ECO:0000256" key="4">
    <source>
        <dbReference type="ARBA" id="ARBA00022598"/>
    </source>
</evidence>
<dbReference type="InterPro" id="IPR004154">
    <property type="entry name" value="Anticodon-bd"/>
</dbReference>
<dbReference type="InterPro" id="IPR006195">
    <property type="entry name" value="aa-tRNA-synth_II"/>
</dbReference>
<dbReference type="GO" id="GO:0005524">
    <property type="term" value="F:ATP binding"/>
    <property type="evidence" value="ECO:0007669"/>
    <property type="project" value="UniProtKB-KW"/>
</dbReference>
<reference evidence="10 11" key="1">
    <citation type="journal article" date="2020" name="Biotechnol. Biofuels">
        <title>New insights from the biogas microbiome by comprehensive genome-resolved metagenomics of nearly 1600 species originating from multiple anaerobic digesters.</title>
        <authorList>
            <person name="Campanaro S."/>
            <person name="Treu L."/>
            <person name="Rodriguez-R L.M."/>
            <person name="Kovalovszki A."/>
            <person name="Ziels R.M."/>
            <person name="Maus I."/>
            <person name="Zhu X."/>
            <person name="Kougias P.G."/>
            <person name="Basile A."/>
            <person name="Luo G."/>
            <person name="Schluter A."/>
            <person name="Konstantinidis K.T."/>
            <person name="Angelidaki I."/>
        </authorList>
    </citation>
    <scope>NUCLEOTIDE SEQUENCE [LARGE SCALE GENOMIC DNA]</scope>
    <source>
        <strain evidence="10">AS27yjCOA_202</strain>
    </source>
</reference>
<dbReference type="GO" id="GO:1990742">
    <property type="term" value="C:microvesicle"/>
    <property type="evidence" value="ECO:0007669"/>
    <property type="project" value="UniProtKB-ARBA"/>
</dbReference>
<name>A0A7X9HSS7_UNCKA</name>
<evidence type="ECO:0000313" key="11">
    <source>
        <dbReference type="Proteomes" id="UP000590542"/>
    </source>
</evidence>
<evidence type="ECO:0000313" key="10">
    <source>
        <dbReference type="EMBL" id="NMB91505.1"/>
    </source>
</evidence>
<evidence type="ECO:0000256" key="3">
    <source>
        <dbReference type="ARBA" id="ARBA00022490"/>
    </source>
</evidence>
<dbReference type="PANTHER" id="PTHR10745:SF8">
    <property type="entry name" value="DNA POLYMERASE SUBUNIT GAMMA-2, MITOCHONDRIAL"/>
    <property type="match status" value="1"/>
</dbReference>
<dbReference type="PRINTS" id="PR01043">
    <property type="entry name" value="TRNASYNTHGLY"/>
</dbReference>
<dbReference type="GO" id="GO:0015966">
    <property type="term" value="P:diadenosine tetraphosphate biosynthetic process"/>
    <property type="evidence" value="ECO:0007669"/>
    <property type="project" value="UniProtKB-ARBA"/>
</dbReference>
<dbReference type="AlphaFoldDB" id="A0A7X9HSS7"/>
<evidence type="ECO:0000256" key="8">
    <source>
        <dbReference type="ARBA" id="ARBA00023146"/>
    </source>
</evidence>
<evidence type="ECO:0000256" key="7">
    <source>
        <dbReference type="ARBA" id="ARBA00022917"/>
    </source>
</evidence>
<dbReference type="InterPro" id="IPR036621">
    <property type="entry name" value="Anticodon-bd_dom_sf"/>
</dbReference>
<dbReference type="PANTHER" id="PTHR10745">
    <property type="entry name" value="GLYCYL-TRNA SYNTHETASE/DNA POLYMERASE SUBUNIT GAMMA-2"/>
    <property type="match status" value="1"/>
</dbReference>
<dbReference type="InterPro" id="IPR027031">
    <property type="entry name" value="Gly-tRNA_synthase/POLG2"/>
</dbReference>
<organism evidence="10 11">
    <name type="scientific">candidate division WWE3 bacterium</name>
    <dbReference type="NCBI Taxonomy" id="2053526"/>
    <lineage>
        <taxon>Bacteria</taxon>
        <taxon>Katanobacteria</taxon>
    </lineage>
</organism>
<evidence type="ECO:0000256" key="2">
    <source>
        <dbReference type="ARBA" id="ARBA00012829"/>
    </source>
</evidence>
<keyword evidence="8" id="KW-0030">Aminoacyl-tRNA synthetase</keyword>
<keyword evidence="4 10" id="KW-0436">Ligase</keyword>
<dbReference type="NCBIfam" id="TIGR00389">
    <property type="entry name" value="glyS_dimeric"/>
    <property type="match status" value="1"/>
</dbReference>
<evidence type="ECO:0000256" key="5">
    <source>
        <dbReference type="ARBA" id="ARBA00022741"/>
    </source>
</evidence>
<dbReference type="PROSITE" id="PS50862">
    <property type="entry name" value="AA_TRNA_LIGASE_II"/>
    <property type="match status" value="1"/>
</dbReference>
<dbReference type="EC" id="6.1.1.14" evidence="2"/>
<dbReference type="CDD" id="cd00858">
    <property type="entry name" value="GlyRS_anticodon"/>
    <property type="match status" value="1"/>
</dbReference>
<keyword evidence="5" id="KW-0547">Nucleotide-binding</keyword>
<comment type="similarity">
    <text evidence="1">Belongs to the class-II aminoacyl-tRNA synthetase family.</text>
</comment>
<dbReference type="GO" id="GO:0070062">
    <property type="term" value="C:extracellular exosome"/>
    <property type="evidence" value="ECO:0007669"/>
    <property type="project" value="UniProtKB-ARBA"/>
</dbReference>
<dbReference type="CDD" id="cd00774">
    <property type="entry name" value="GlyRS-like_core"/>
    <property type="match status" value="1"/>
</dbReference>
<dbReference type="NCBIfam" id="NF003211">
    <property type="entry name" value="PRK04173.1"/>
    <property type="match status" value="1"/>
</dbReference>
<dbReference type="Gene3D" id="3.30.930.10">
    <property type="entry name" value="Bira Bifunctional Protein, Domain 2"/>
    <property type="match status" value="1"/>
</dbReference>
<evidence type="ECO:0000256" key="6">
    <source>
        <dbReference type="ARBA" id="ARBA00022840"/>
    </source>
</evidence>
<proteinExistence type="inferred from homology"/>